<sequence>MPNPIHDPRYQIFREMLTEARLAKGMLQSDVSEKLQKNQSFVSKYERGERRLDVPEFIDVAEALGIKVVDFLTAYKAQLGKLKKQPPR</sequence>
<keyword evidence="3" id="KW-1185">Reference proteome</keyword>
<accession>A0A4R6G2B0</accession>
<evidence type="ECO:0000313" key="3">
    <source>
        <dbReference type="Proteomes" id="UP000294737"/>
    </source>
</evidence>
<dbReference type="InterPro" id="IPR001387">
    <property type="entry name" value="Cro/C1-type_HTH"/>
</dbReference>
<dbReference type="InterPro" id="IPR010982">
    <property type="entry name" value="Lambda_DNA-bd_dom_sf"/>
</dbReference>
<dbReference type="Pfam" id="PF01381">
    <property type="entry name" value="HTH_3"/>
    <property type="match status" value="1"/>
</dbReference>
<reference evidence="2 3" key="1">
    <citation type="submission" date="2019-03" db="EMBL/GenBank/DDBJ databases">
        <title>Genomic Encyclopedia of Type Strains, Phase IV (KMG-IV): sequencing the most valuable type-strain genomes for metagenomic binning, comparative biology and taxonomic classification.</title>
        <authorList>
            <person name="Goeker M."/>
        </authorList>
    </citation>
    <scope>NUCLEOTIDE SEQUENCE [LARGE SCALE GENOMIC DNA]</scope>
    <source>
        <strain evidence="2 3">DSM 18555</strain>
    </source>
</reference>
<dbReference type="AlphaFoldDB" id="A0A4R6G2B0"/>
<protein>
    <submittedName>
        <fullName evidence="2">Xre family transcriptional regulator</fullName>
    </submittedName>
</protein>
<dbReference type="RefSeq" id="WP_112993212.1">
    <property type="nucleotide sequence ID" value="NZ_PTLZ01000006.1"/>
</dbReference>
<dbReference type="SMART" id="SM00530">
    <property type="entry name" value="HTH_XRE"/>
    <property type="match status" value="1"/>
</dbReference>
<dbReference type="OrthoDB" id="9803379at2"/>
<organism evidence="2 3">
    <name type="scientific">Herminiimonas fonticola</name>
    <dbReference type="NCBI Taxonomy" id="303380"/>
    <lineage>
        <taxon>Bacteria</taxon>
        <taxon>Pseudomonadati</taxon>
        <taxon>Pseudomonadota</taxon>
        <taxon>Betaproteobacteria</taxon>
        <taxon>Burkholderiales</taxon>
        <taxon>Oxalobacteraceae</taxon>
        <taxon>Herminiimonas</taxon>
    </lineage>
</organism>
<dbReference type="CDD" id="cd00093">
    <property type="entry name" value="HTH_XRE"/>
    <property type="match status" value="1"/>
</dbReference>
<dbReference type="Gene3D" id="1.10.260.40">
    <property type="entry name" value="lambda repressor-like DNA-binding domains"/>
    <property type="match status" value="1"/>
</dbReference>
<evidence type="ECO:0000259" key="1">
    <source>
        <dbReference type="PROSITE" id="PS50943"/>
    </source>
</evidence>
<name>A0A4R6G2B0_9BURK</name>
<gene>
    <name evidence="2" type="ORF">EV677_2931</name>
</gene>
<dbReference type="SUPFAM" id="SSF47413">
    <property type="entry name" value="lambda repressor-like DNA-binding domains"/>
    <property type="match status" value="1"/>
</dbReference>
<comment type="caution">
    <text evidence="2">The sequence shown here is derived from an EMBL/GenBank/DDBJ whole genome shotgun (WGS) entry which is preliminary data.</text>
</comment>
<evidence type="ECO:0000313" key="2">
    <source>
        <dbReference type="EMBL" id="TDN87674.1"/>
    </source>
</evidence>
<feature type="domain" description="HTH cro/C1-type" evidence="1">
    <location>
        <begin position="17"/>
        <end position="71"/>
    </location>
</feature>
<dbReference type="EMBL" id="SNWF01000009">
    <property type="protein sequence ID" value="TDN87674.1"/>
    <property type="molecule type" value="Genomic_DNA"/>
</dbReference>
<proteinExistence type="predicted"/>
<dbReference type="Proteomes" id="UP000294737">
    <property type="component" value="Unassembled WGS sequence"/>
</dbReference>
<dbReference type="GO" id="GO:0003677">
    <property type="term" value="F:DNA binding"/>
    <property type="evidence" value="ECO:0007669"/>
    <property type="project" value="InterPro"/>
</dbReference>
<dbReference type="PROSITE" id="PS50943">
    <property type="entry name" value="HTH_CROC1"/>
    <property type="match status" value="1"/>
</dbReference>